<dbReference type="InterPro" id="IPR010156">
    <property type="entry name" value="CRISPR-assoc_prot_Cas6"/>
</dbReference>
<dbReference type="PANTHER" id="PTHR36984:SF1">
    <property type="entry name" value="CRISPR-ASSOCIATED ENDORIBONUCLEASE CAS6 1"/>
    <property type="match status" value="1"/>
</dbReference>
<proteinExistence type="inferred from homology"/>
<evidence type="ECO:0000256" key="3">
    <source>
        <dbReference type="ARBA" id="ARBA00023118"/>
    </source>
</evidence>
<dbReference type="Gene3D" id="3.30.70.1900">
    <property type="match status" value="1"/>
</dbReference>
<evidence type="ECO:0000256" key="1">
    <source>
        <dbReference type="ARBA" id="ARBA00005937"/>
    </source>
</evidence>
<evidence type="ECO:0000259" key="4">
    <source>
        <dbReference type="Pfam" id="PF01881"/>
    </source>
</evidence>
<dbReference type="GO" id="GO:0003723">
    <property type="term" value="F:RNA binding"/>
    <property type="evidence" value="ECO:0007669"/>
    <property type="project" value="UniProtKB-KW"/>
</dbReference>
<dbReference type="InterPro" id="IPR049435">
    <property type="entry name" value="Cas_Cas6_C"/>
</dbReference>
<name>A0A7J4XL95_9BACE</name>
<dbReference type="AlphaFoldDB" id="A0A7J4XL95"/>
<dbReference type="CDD" id="cd21140">
    <property type="entry name" value="Cas6_I-like"/>
    <property type="match status" value="1"/>
</dbReference>
<dbReference type="PANTHER" id="PTHR36984">
    <property type="entry name" value="CRISPR-ASSOCIATED ENDORIBONUCLEASE CAS6 1"/>
    <property type="match status" value="1"/>
</dbReference>
<gene>
    <name evidence="5" type="primary">cas6</name>
    <name evidence="5" type="ORF">F3F73_06975</name>
</gene>
<evidence type="ECO:0000313" key="5">
    <source>
        <dbReference type="EMBL" id="KAA3767459.1"/>
    </source>
</evidence>
<evidence type="ECO:0000313" key="6">
    <source>
        <dbReference type="Proteomes" id="UP000422221"/>
    </source>
</evidence>
<dbReference type="EMBL" id="VWMK01000005">
    <property type="protein sequence ID" value="KAA3767459.1"/>
    <property type="molecule type" value="Genomic_DNA"/>
</dbReference>
<feature type="domain" description="CRISPR associated protein Cas6 C-terminal" evidence="4">
    <location>
        <begin position="102"/>
        <end position="217"/>
    </location>
</feature>
<dbReference type="Gene3D" id="3.30.70.1890">
    <property type="match status" value="1"/>
</dbReference>
<dbReference type="Pfam" id="PF01881">
    <property type="entry name" value="Cas_Cas6_C"/>
    <property type="match status" value="1"/>
</dbReference>
<reference evidence="5 6" key="1">
    <citation type="journal article" date="2019" name="Nat. Med.">
        <title>A library of human gut bacterial isolates paired with longitudinal multiomics data enables mechanistic microbiome research.</title>
        <authorList>
            <person name="Poyet M."/>
            <person name="Groussin M."/>
            <person name="Gibbons S.M."/>
            <person name="Avila-Pacheco J."/>
            <person name="Jiang X."/>
            <person name="Kearney S.M."/>
            <person name="Perrotta A.R."/>
            <person name="Berdy B."/>
            <person name="Zhao S."/>
            <person name="Lieberman T.D."/>
            <person name="Swanson P.K."/>
            <person name="Smith M."/>
            <person name="Roesemann S."/>
            <person name="Alexander J.E."/>
            <person name="Rich S.A."/>
            <person name="Livny J."/>
            <person name="Vlamakis H."/>
            <person name="Clish C."/>
            <person name="Bullock K."/>
            <person name="Deik A."/>
            <person name="Scott J."/>
            <person name="Pierce K.A."/>
            <person name="Xavier R.J."/>
            <person name="Alm E.J."/>
        </authorList>
    </citation>
    <scope>NUCLEOTIDE SEQUENCE [LARGE SCALE GENOMIC DNA]</scope>
    <source>
        <strain evidence="5 6">BIOML-A10</strain>
    </source>
</reference>
<dbReference type="Proteomes" id="UP000422221">
    <property type="component" value="Unassembled WGS sequence"/>
</dbReference>
<comment type="caution">
    <text evidence="5">The sequence shown here is derived from an EMBL/GenBank/DDBJ whole genome shotgun (WGS) entry which is preliminary data.</text>
</comment>
<dbReference type="GO" id="GO:0051607">
    <property type="term" value="P:defense response to virus"/>
    <property type="evidence" value="ECO:0007669"/>
    <property type="project" value="UniProtKB-KW"/>
</dbReference>
<dbReference type="InterPro" id="IPR045747">
    <property type="entry name" value="CRISPR-assoc_prot_Cas6_N_sf"/>
</dbReference>
<sequence length="225" mass="25930">MRIYLRTTPNDVIVPFDYQQKIVGTIHKWLGNNEIHDKIFLYSFSWLLGGNMIMDKGYNFSKGATLFISFYENKYLKVLIDTILSDPEMFCGLSVKEVTFEREPTFTEEPAFFRLATPIFIKRLIEGNGKKEQKFYFYDDRESNDLMTETLKHKMREAGLPDDDTLKVEFDLSYMNKKKKLVTIHGIKNKASMCPVIIHGRPESKLFAWTIGLGNGTGISLGAVI</sequence>
<protein>
    <submittedName>
        <fullName evidence="5">CRISPR-associated endoribonuclease Cas6</fullName>
    </submittedName>
</protein>
<accession>A0A7J4XL95</accession>
<dbReference type="NCBIfam" id="TIGR01877">
    <property type="entry name" value="cas_cas6"/>
    <property type="match status" value="1"/>
</dbReference>
<evidence type="ECO:0000256" key="2">
    <source>
        <dbReference type="ARBA" id="ARBA00022884"/>
    </source>
</evidence>
<keyword evidence="3" id="KW-0051">Antiviral defense</keyword>
<comment type="similarity">
    <text evidence="1">Belongs to the CRISPR-associated protein Cas6/Cse3/CasE family.</text>
</comment>
<organism evidence="5 6">
    <name type="scientific">Bacteroides salyersiae</name>
    <dbReference type="NCBI Taxonomy" id="291644"/>
    <lineage>
        <taxon>Bacteria</taxon>
        <taxon>Pseudomonadati</taxon>
        <taxon>Bacteroidota</taxon>
        <taxon>Bacteroidia</taxon>
        <taxon>Bacteroidales</taxon>
        <taxon>Bacteroidaceae</taxon>
        <taxon>Bacteroides</taxon>
    </lineage>
</organism>
<dbReference type="RefSeq" id="WP_130059539.1">
    <property type="nucleotide sequence ID" value="NZ_JADNPJ010000018.1"/>
</dbReference>
<keyword evidence="2" id="KW-0694">RNA-binding</keyword>
<dbReference type="GO" id="GO:0016788">
    <property type="term" value="F:hydrolase activity, acting on ester bonds"/>
    <property type="evidence" value="ECO:0007669"/>
    <property type="project" value="InterPro"/>
</dbReference>